<dbReference type="eggNOG" id="COG5455">
    <property type="taxonomic scope" value="Bacteria"/>
</dbReference>
<dbReference type="AlphaFoldDB" id="A0A062VHK6"/>
<feature type="chain" id="PRO_5001619072" description="Integral membrane protein" evidence="1">
    <location>
        <begin position="23"/>
        <end position="110"/>
    </location>
</feature>
<reference evidence="2 3" key="1">
    <citation type="journal article" date="2014" name="Antonie Van Leeuwenhoek">
        <title>Hyphomonas beringensis sp. nov. and Hyphomonas chukchiensis sp. nov., isolated from surface seawater of the Bering Sea and Chukchi Sea.</title>
        <authorList>
            <person name="Li C."/>
            <person name="Lai Q."/>
            <person name="Li G."/>
            <person name="Dong C."/>
            <person name="Wang J."/>
            <person name="Liao Y."/>
            <person name="Shao Z."/>
        </authorList>
    </citation>
    <scope>NUCLEOTIDE SEQUENCE [LARGE SCALE GENOMIC DNA]</scope>
    <source>
        <strain evidence="2 3">PS728</strain>
    </source>
</reference>
<dbReference type="Gene3D" id="3.10.450.160">
    <property type="entry name" value="inner membrane protein cigr"/>
    <property type="match status" value="1"/>
</dbReference>
<dbReference type="RefSeq" id="WP_035599019.1">
    <property type="nucleotide sequence ID" value="NZ_ARYM01000013.1"/>
</dbReference>
<sequence>MYLKTITLLMAGAMGAGAVAFADPPHRRGHDLPPGLAKQGKIPPGHAKKMWRKGDHLPVHYREVYVRDYHYYDLREPPRGYRWVHVDEDAYLVEIASGLIAEVLVNALSN</sequence>
<accession>A0A062VHK6</accession>
<keyword evidence="3" id="KW-1185">Reference proteome</keyword>
<evidence type="ECO:0008006" key="4">
    <source>
        <dbReference type="Google" id="ProtNLM"/>
    </source>
</evidence>
<dbReference type="Pfam" id="PF11776">
    <property type="entry name" value="RcnB"/>
    <property type="match status" value="1"/>
</dbReference>
<dbReference type="PATRIC" id="fig|1280954.3.peg.2437"/>
<evidence type="ECO:0000313" key="2">
    <source>
        <dbReference type="EMBL" id="KCZ98045.1"/>
    </source>
</evidence>
<protein>
    <recommendedName>
        <fullName evidence="4">Integral membrane protein</fullName>
    </recommendedName>
</protein>
<feature type="signal peptide" evidence="1">
    <location>
        <begin position="1"/>
        <end position="22"/>
    </location>
</feature>
<evidence type="ECO:0000256" key="1">
    <source>
        <dbReference type="SAM" id="SignalP"/>
    </source>
</evidence>
<comment type="caution">
    <text evidence="2">The sequence shown here is derived from an EMBL/GenBank/DDBJ whole genome shotgun (WGS) entry which is preliminary data.</text>
</comment>
<dbReference type="STRING" id="1280954.HPO_12043"/>
<keyword evidence="1" id="KW-0732">Signal</keyword>
<dbReference type="OrthoDB" id="9808839at2"/>
<dbReference type="Proteomes" id="UP000027100">
    <property type="component" value="Unassembled WGS sequence"/>
</dbReference>
<dbReference type="InterPro" id="IPR024572">
    <property type="entry name" value="RcnB"/>
</dbReference>
<name>A0A062VHK6_9PROT</name>
<gene>
    <name evidence="2" type="ORF">HPO_12043</name>
</gene>
<organism evidence="2 3">
    <name type="scientific">Hyphomonas polymorpha PS728</name>
    <dbReference type="NCBI Taxonomy" id="1280954"/>
    <lineage>
        <taxon>Bacteria</taxon>
        <taxon>Pseudomonadati</taxon>
        <taxon>Pseudomonadota</taxon>
        <taxon>Alphaproteobacteria</taxon>
        <taxon>Hyphomonadales</taxon>
        <taxon>Hyphomonadaceae</taxon>
        <taxon>Hyphomonas</taxon>
    </lineage>
</organism>
<dbReference type="EMBL" id="ARYM01000013">
    <property type="protein sequence ID" value="KCZ98045.1"/>
    <property type="molecule type" value="Genomic_DNA"/>
</dbReference>
<evidence type="ECO:0000313" key="3">
    <source>
        <dbReference type="Proteomes" id="UP000027100"/>
    </source>
</evidence>
<proteinExistence type="predicted"/>